<feature type="compositionally biased region" description="Polar residues" evidence="6">
    <location>
        <begin position="18"/>
        <end position="30"/>
    </location>
</feature>
<dbReference type="InterPro" id="IPR036388">
    <property type="entry name" value="WH-like_DNA-bd_sf"/>
</dbReference>
<dbReference type="InterPro" id="IPR059120">
    <property type="entry name" value="Cullin-like_AB"/>
</dbReference>
<comment type="caution">
    <text evidence="8">The sequence shown here is derived from an EMBL/GenBank/DDBJ whole genome shotgun (WGS) entry which is preliminary data.</text>
</comment>
<dbReference type="OrthoDB" id="27073at2759"/>
<dbReference type="InterPro" id="IPR036317">
    <property type="entry name" value="Cullin_homology_sf"/>
</dbReference>
<evidence type="ECO:0000256" key="4">
    <source>
        <dbReference type="PROSITE-ProRule" id="PRU00330"/>
    </source>
</evidence>
<feature type="region of interest" description="Disordered" evidence="6">
    <location>
        <begin position="18"/>
        <end position="54"/>
    </location>
</feature>
<feature type="domain" description="Cullin family profile" evidence="7">
    <location>
        <begin position="422"/>
        <end position="647"/>
    </location>
</feature>
<dbReference type="InterPro" id="IPR036390">
    <property type="entry name" value="WH_DNA-bd_sf"/>
</dbReference>
<dbReference type="InterPro" id="IPR045093">
    <property type="entry name" value="Cullin"/>
</dbReference>
<dbReference type="SUPFAM" id="SSF74788">
    <property type="entry name" value="Cullin repeat-like"/>
    <property type="match status" value="1"/>
</dbReference>
<dbReference type="FunFam" id="1.10.10.10:FF:000014">
    <property type="entry name" value="Cullin 1"/>
    <property type="match status" value="1"/>
</dbReference>
<dbReference type="GO" id="GO:0031461">
    <property type="term" value="C:cullin-RING ubiquitin ligase complex"/>
    <property type="evidence" value="ECO:0007669"/>
    <property type="project" value="InterPro"/>
</dbReference>
<evidence type="ECO:0000256" key="2">
    <source>
        <dbReference type="ARBA" id="ARBA00022499"/>
    </source>
</evidence>
<dbReference type="Pfam" id="PF00888">
    <property type="entry name" value="Cullin"/>
    <property type="match status" value="1"/>
</dbReference>
<evidence type="ECO:0000313" key="8">
    <source>
        <dbReference type="EMBL" id="KAF7306598.1"/>
    </source>
</evidence>
<dbReference type="Gene3D" id="1.20.1310.10">
    <property type="entry name" value="Cullin Repeats"/>
    <property type="match status" value="4"/>
</dbReference>
<dbReference type="AlphaFoldDB" id="A0A8H6SVD4"/>
<accession>A0A8H6SVD4</accession>
<dbReference type="Pfam" id="PF10557">
    <property type="entry name" value="Cullin_Nedd8"/>
    <property type="match status" value="1"/>
</dbReference>
<dbReference type="SUPFAM" id="SSF46785">
    <property type="entry name" value="Winged helix' DNA-binding domain"/>
    <property type="match status" value="1"/>
</dbReference>
<dbReference type="Pfam" id="PF26557">
    <property type="entry name" value="Cullin_AB"/>
    <property type="match status" value="1"/>
</dbReference>
<dbReference type="EMBL" id="JACAZF010000004">
    <property type="protein sequence ID" value="KAF7306598.1"/>
    <property type="molecule type" value="Genomic_DNA"/>
</dbReference>
<sequence>MSVKQLLGFPKSNGFSALPSSIAEPSSATGATRAREPTRIRASGPEAPIAKPPPDARNFVRRVLEGETTRFTYESAYGACFYSVCVEDNGAQLYQRVKEELNRTTTQLRGDIYAMEAPKDADDAEKWIAKFVDKCTSFEKQVALLQSLFTHLDQVYARRTQNASIREVAFSSFSNSIFTERRMVEALHNSVRILVNADREVGSKKTDRIPALIGHLRTHKQFSSFEIRYRDAAWDFYEKDSEEFRKKHKDEPKLFFEHVRTQLKNEVDRSEKLLPLGSWNMVREAALKAMLSGKMVWIAEGALGSYLDAQDFENLKLMNEFFSVADGSKLMCDAFKSYILKSVQAIVRNQTEDDKMVERLLKLHSLANKAIQQCFIEVPLRVTQADTDVQSTSSVPATRPKQDFVYALADAFQMGFRARRNKPAEMIARYLDKLMRKGQGSQSNAQYEAQLDHVLGLYRYTDDKDVFRGFYLRALSKRLLLEKHASTDFEIAVLNKLKKEYDPEFSAGAEMFSDLTLSNELISEYHRKLPLKGDGRKLKVMVLKQGAWPYSQQPQGITLPVQMQEQLNKFELFYKAKHKGRTLHWQSSVSTMTLVGHFQEKKELSVSLFQGTILLLFNDTSTLSLTDIAEATELEDGLLRLTLQSLACGKKRVLRKEPVGKDINDGDIFHFNERFTDPSLKVHINSIQAKVSAEESKQTQNAIDGERNASLDAAIVRIMKSKKEIMHPALLTAVIDAVKSHFTPDVSTIKGRIEKLIEQEYMRRDEVQQQKFIYVA</sequence>
<keyword evidence="3" id="KW-0832">Ubl conjugation</keyword>
<dbReference type="SUPFAM" id="SSF75632">
    <property type="entry name" value="Cullin homology domain"/>
    <property type="match status" value="1"/>
</dbReference>
<evidence type="ECO:0000256" key="6">
    <source>
        <dbReference type="SAM" id="MobiDB-lite"/>
    </source>
</evidence>
<evidence type="ECO:0000256" key="1">
    <source>
        <dbReference type="ARBA" id="ARBA00006019"/>
    </source>
</evidence>
<dbReference type="PROSITE" id="PS01256">
    <property type="entry name" value="CULLIN_1"/>
    <property type="match status" value="1"/>
</dbReference>
<organism evidence="8 9">
    <name type="scientific">Mycena indigotica</name>
    <dbReference type="NCBI Taxonomy" id="2126181"/>
    <lineage>
        <taxon>Eukaryota</taxon>
        <taxon>Fungi</taxon>
        <taxon>Dikarya</taxon>
        <taxon>Basidiomycota</taxon>
        <taxon>Agaricomycotina</taxon>
        <taxon>Agaricomycetes</taxon>
        <taxon>Agaricomycetidae</taxon>
        <taxon>Agaricales</taxon>
        <taxon>Marasmiineae</taxon>
        <taxon>Mycenaceae</taxon>
        <taxon>Mycena</taxon>
    </lineage>
</organism>
<dbReference type="InterPro" id="IPR001373">
    <property type="entry name" value="Cullin_N"/>
</dbReference>
<keyword evidence="9" id="KW-1185">Reference proteome</keyword>
<evidence type="ECO:0000256" key="3">
    <source>
        <dbReference type="ARBA" id="ARBA00022843"/>
    </source>
</evidence>
<dbReference type="InterPro" id="IPR016159">
    <property type="entry name" value="Cullin_repeat-like_dom_sf"/>
</dbReference>
<gene>
    <name evidence="8" type="ORF">MIND_00451100</name>
</gene>
<dbReference type="SMART" id="SM00884">
    <property type="entry name" value="Cullin_Nedd8"/>
    <property type="match status" value="1"/>
</dbReference>
<proteinExistence type="inferred from homology"/>
<evidence type="ECO:0000313" key="9">
    <source>
        <dbReference type="Proteomes" id="UP000636479"/>
    </source>
</evidence>
<evidence type="ECO:0000259" key="7">
    <source>
        <dbReference type="PROSITE" id="PS50069"/>
    </source>
</evidence>
<comment type="similarity">
    <text evidence="1 4 5">Belongs to the cullin family.</text>
</comment>
<dbReference type="GO" id="GO:0006511">
    <property type="term" value="P:ubiquitin-dependent protein catabolic process"/>
    <property type="evidence" value="ECO:0007669"/>
    <property type="project" value="InterPro"/>
</dbReference>
<evidence type="ECO:0000256" key="5">
    <source>
        <dbReference type="RuleBase" id="RU003829"/>
    </source>
</evidence>
<dbReference type="InterPro" id="IPR019559">
    <property type="entry name" value="Cullin_neddylation_domain"/>
</dbReference>
<protein>
    <submittedName>
        <fullName evidence="8">CULLIN-2 domain-containing protein</fullName>
    </submittedName>
</protein>
<dbReference type="Gene3D" id="3.30.230.130">
    <property type="entry name" value="Cullin, Chain C, Domain 2"/>
    <property type="match status" value="1"/>
</dbReference>
<dbReference type="InterPro" id="IPR016158">
    <property type="entry name" value="Cullin_homology"/>
</dbReference>
<dbReference type="InterPro" id="IPR016157">
    <property type="entry name" value="Cullin_CS"/>
</dbReference>
<dbReference type="PROSITE" id="PS50069">
    <property type="entry name" value="CULLIN_2"/>
    <property type="match status" value="1"/>
</dbReference>
<name>A0A8H6SVD4_9AGAR</name>
<dbReference type="GeneID" id="59343841"/>
<dbReference type="Proteomes" id="UP000636479">
    <property type="component" value="Unassembled WGS sequence"/>
</dbReference>
<reference evidence="8" key="1">
    <citation type="submission" date="2020-05" db="EMBL/GenBank/DDBJ databases">
        <title>Mycena genomes resolve the evolution of fungal bioluminescence.</title>
        <authorList>
            <person name="Tsai I.J."/>
        </authorList>
    </citation>
    <scope>NUCLEOTIDE SEQUENCE</scope>
    <source>
        <strain evidence="8">171206Taipei</strain>
    </source>
</reference>
<dbReference type="GO" id="GO:0031625">
    <property type="term" value="F:ubiquitin protein ligase binding"/>
    <property type="evidence" value="ECO:0007669"/>
    <property type="project" value="InterPro"/>
</dbReference>
<dbReference type="RefSeq" id="XP_037221617.1">
    <property type="nucleotide sequence ID" value="XM_037361325.1"/>
</dbReference>
<dbReference type="Gene3D" id="1.10.10.10">
    <property type="entry name" value="Winged helix-like DNA-binding domain superfamily/Winged helix DNA-binding domain"/>
    <property type="match status" value="1"/>
</dbReference>
<keyword evidence="2" id="KW-1017">Isopeptide bond</keyword>
<dbReference type="SMART" id="SM00182">
    <property type="entry name" value="CULLIN"/>
    <property type="match status" value="1"/>
</dbReference>
<dbReference type="PANTHER" id="PTHR11932">
    <property type="entry name" value="CULLIN"/>
    <property type="match status" value="1"/>
</dbReference>